<accession>A0A0R2NSH0</accession>
<dbReference type="GO" id="GO:0006281">
    <property type="term" value="P:DNA repair"/>
    <property type="evidence" value="ECO:0007669"/>
    <property type="project" value="UniProtKB-KW"/>
</dbReference>
<dbReference type="InterPro" id="IPR036388">
    <property type="entry name" value="WH-like_DNA-bd_sf"/>
</dbReference>
<dbReference type="AlphaFoldDB" id="A0A0R2NSH0"/>
<evidence type="ECO:0000313" key="10">
    <source>
        <dbReference type="EMBL" id="KRO28623.1"/>
    </source>
</evidence>
<evidence type="ECO:0000256" key="7">
    <source>
        <dbReference type="ARBA" id="ARBA00023204"/>
    </source>
</evidence>
<name>A0A0R2NSH0_9LACO</name>
<dbReference type="CDD" id="cd06445">
    <property type="entry name" value="ATase"/>
    <property type="match status" value="1"/>
</dbReference>
<dbReference type="SUPFAM" id="SSF46767">
    <property type="entry name" value="Methylated DNA-protein cysteine methyltransferase, C-terminal domain"/>
    <property type="match status" value="1"/>
</dbReference>
<dbReference type="Gene3D" id="1.10.10.10">
    <property type="entry name" value="Winged helix-like DNA-binding domain superfamily/Winged helix DNA-binding domain"/>
    <property type="match status" value="1"/>
</dbReference>
<dbReference type="PANTHER" id="PTHR10815:SF12">
    <property type="entry name" value="METHYLATED-DNA--PROTEIN-CYSTEINE METHYLTRANSFERASE, INDUCIBLE"/>
    <property type="match status" value="1"/>
</dbReference>
<evidence type="ECO:0000256" key="8">
    <source>
        <dbReference type="ARBA" id="ARBA00049348"/>
    </source>
</evidence>
<dbReference type="RefSeq" id="WP_024626142.1">
    <property type="nucleotide sequence ID" value="NZ_AYGX02000036.1"/>
</dbReference>
<dbReference type="GO" id="GO:0003908">
    <property type="term" value="F:methylated-DNA-[protein]-cysteine S-methyltransferase activity"/>
    <property type="evidence" value="ECO:0007669"/>
    <property type="project" value="UniProtKB-EC"/>
</dbReference>
<dbReference type="Pfam" id="PF01035">
    <property type="entry name" value="DNA_binding_1"/>
    <property type="match status" value="1"/>
</dbReference>
<evidence type="ECO:0000313" key="11">
    <source>
        <dbReference type="Proteomes" id="UP000050920"/>
    </source>
</evidence>
<keyword evidence="4 10" id="KW-0489">Methyltransferase</keyword>
<evidence type="ECO:0000256" key="1">
    <source>
        <dbReference type="ARBA" id="ARBA00001286"/>
    </source>
</evidence>
<sequence>MNLTLSQLTLAHTTYWLGTTTQGLAFVGRANGPANEWQTFYPQATTFLDAGGNQAAAQALTAYLQGRTQQINVPLDLSHGTTFQQLVWRGLQAIPYGTTTTYTDLAQQIDRPTAVRAVASAVGRNPLLIVVPCHRVLRKDGQLGGYRGGLTMKKALLTLEGCTFPL</sequence>
<gene>
    <name evidence="10" type="ORF">DY78_GL002213</name>
</gene>
<keyword evidence="5 10" id="KW-0808">Transferase</keyword>
<evidence type="ECO:0000256" key="4">
    <source>
        <dbReference type="ARBA" id="ARBA00022603"/>
    </source>
</evidence>
<dbReference type="InterPro" id="IPR001497">
    <property type="entry name" value="MethylDNA_cys_MeTrfase_AS"/>
</dbReference>
<dbReference type="EMBL" id="AYGX02000036">
    <property type="protein sequence ID" value="KRO28623.1"/>
    <property type="molecule type" value="Genomic_DNA"/>
</dbReference>
<evidence type="ECO:0000256" key="6">
    <source>
        <dbReference type="ARBA" id="ARBA00022763"/>
    </source>
</evidence>
<evidence type="ECO:0000256" key="5">
    <source>
        <dbReference type="ARBA" id="ARBA00022679"/>
    </source>
</evidence>
<comment type="catalytic activity">
    <reaction evidence="8">
        <text>a 6-O-methyl-2'-deoxyguanosine in DNA + L-cysteinyl-[protein] = S-methyl-L-cysteinyl-[protein] + a 2'-deoxyguanosine in DNA</text>
        <dbReference type="Rhea" id="RHEA:24000"/>
        <dbReference type="Rhea" id="RHEA-COMP:10131"/>
        <dbReference type="Rhea" id="RHEA-COMP:10132"/>
        <dbReference type="Rhea" id="RHEA-COMP:11367"/>
        <dbReference type="Rhea" id="RHEA-COMP:11368"/>
        <dbReference type="ChEBI" id="CHEBI:29950"/>
        <dbReference type="ChEBI" id="CHEBI:82612"/>
        <dbReference type="ChEBI" id="CHEBI:85445"/>
        <dbReference type="ChEBI" id="CHEBI:85448"/>
        <dbReference type="EC" id="2.1.1.63"/>
    </reaction>
</comment>
<protein>
    <recommendedName>
        <fullName evidence="3">methylated-DNA--[protein]-cysteine S-methyltransferase</fullName>
        <ecNumber evidence="3">2.1.1.63</ecNumber>
    </recommendedName>
</protein>
<keyword evidence="6" id="KW-0227">DNA damage</keyword>
<reference evidence="10 11" key="1">
    <citation type="journal article" date="2015" name="Genome Announc.">
        <title>Expanding the biotechnology potential of lactobacilli through comparative genomics of 213 strains and associated genera.</title>
        <authorList>
            <person name="Sun Z."/>
            <person name="Harris H.M."/>
            <person name="McCann A."/>
            <person name="Guo C."/>
            <person name="Argimon S."/>
            <person name="Zhang W."/>
            <person name="Yang X."/>
            <person name="Jeffery I.B."/>
            <person name="Cooney J.C."/>
            <person name="Kagawa T.F."/>
            <person name="Liu W."/>
            <person name="Song Y."/>
            <person name="Salvetti E."/>
            <person name="Wrobel A."/>
            <person name="Rasinkangas P."/>
            <person name="Parkhill J."/>
            <person name="Rea M.C."/>
            <person name="O'Sullivan O."/>
            <person name="Ritari J."/>
            <person name="Douillard F.P."/>
            <person name="Paul Ross R."/>
            <person name="Yang R."/>
            <person name="Briner A.E."/>
            <person name="Felis G.E."/>
            <person name="de Vos W.M."/>
            <person name="Barrangou R."/>
            <person name="Klaenhammer T.R."/>
            <person name="Caufield P.W."/>
            <person name="Cui Y."/>
            <person name="Zhang H."/>
            <person name="O'Toole P.W."/>
        </authorList>
    </citation>
    <scope>NUCLEOTIDE SEQUENCE [LARGE SCALE GENOMIC DNA]</scope>
    <source>
        <strain evidence="10 11">DSM 21115</strain>
    </source>
</reference>
<proteinExistence type="inferred from homology"/>
<dbReference type="InterPro" id="IPR014048">
    <property type="entry name" value="MethylDNA_cys_MeTrfase_DNA-bd"/>
</dbReference>
<keyword evidence="11" id="KW-1185">Reference proteome</keyword>
<evidence type="ECO:0000256" key="2">
    <source>
        <dbReference type="ARBA" id="ARBA00008711"/>
    </source>
</evidence>
<dbReference type="InterPro" id="IPR036631">
    <property type="entry name" value="MGMT_N_sf"/>
</dbReference>
<dbReference type="SUPFAM" id="SSF53155">
    <property type="entry name" value="Methylated DNA-protein cysteine methyltransferase domain"/>
    <property type="match status" value="1"/>
</dbReference>
<feature type="domain" description="Methylated-DNA-[protein]-cysteine S-methyltransferase DNA binding" evidence="9">
    <location>
        <begin position="83"/>
        <end position="161"/>
    </location>
</feature>
<dbReference type="GO" id="GO:0032259">
    <property type="term" value="P:methylation"/>
    <property type="evidence" value="ECO:0007669"/>
    <property type="project" value="UniProtKB-KW"/>
</dbReference>
<evidence type="ECO:0000259" key="9">
    <source>
        <dbReference type="Pfam" id="PF01035"/>
    </source>
</evidence>
<keyword evidence="7" id="KW-0234">DNA repair</keyword>
<dbReference type="NCBIfam" id="TIGR00589">
    <property type="entry name" value="ogt"/>
    <property type="match status" value="1"/>
</dbReference>
<dbReference type="EC" id="2.1.1.63" evidence="3"/>
<comment type="catalytic activity">
    <reaction evidence="1">
        <text>a 4-O-methyl-thymidine in DNA + L-cysteinyl-[protein] = a thymidine in DNA + S-methyl-L-cysteinyl-[protein]</text>
        <dbReference type="Rhea" id="RHEA:53428"/>
        <dbReference type="Rhea" id="RHEA-COMP:10131"/>
        <dbReference type="Rhea" id="RHEA-COMP:10132"/>
        <dbReference type="Rhea" id="RHEA-COMP:13555"/>
        <dbReference type="Rhea" id="RHEA-COMP:13556"/>
        <dbReference type="ChEBI" id="CHEBI:29950"/>
        <dbReference type="ChEBI" id="CHEBI:82612"/>
        <dbReference type="ChEBI" id="CHEBI:137386"/>
        <dbReference type="ChEBI" id="CHEBI:137387"/>
        <dbReference type="EC" id="2.1.1.63"/>
    </reaction>
</comment>
<dbReference type="PANTHER" id="PTHR10815">
    <property type="entry name" value="METHYLATED-DNA--PROTEIN-CYSTEINE METHYLTRANSFERASE"/>
    <property type="match status" value="1"/>
</dbReference>
<comment type="caution">
    <text evidence="10">The sequence shown here is derived from an EMBL/GenBank/DDBJ whole genome shotgun (WGS) entry which is preliminary data.</text>
</comment>
<evidence type="ECO:0000256" key="3">
    <source>
        <dbReference type="ARBA" id="ARBA00011918"/>
    </source>
</evidence>
<dbReference type="FunFam" id="1.10.10.10:FF:000214">
    <property type="entry name" value="Methylated-DNA--protein-cysteine methyltransferase"/>
    <property type="match status" value="1"/>
</dbReference>
<dbReference type="Proteomes" id="UP000050920">
    <property type="component" value="Unassembled WGS sequence"/>
</dbReference>
<organism evidence="10 11">
    <name type="scientific">Lactiplantibacillus fabifermentans DSM 21115</name>
    <dbReference type="NCBI Taxonomy" id="1413187"/>
    <lineage>
        <taxon>Bacteria</taxon>
        <taxon>Bacillati</taxon>
        <taxon>Bacillota</taxon>
        <taxon>Bacilli</taxon>
        <taxon>Lactobacillales</taxon>
        <taxon>Lactobacillaceae</taxon>
        <taxon>Lactiplantibacillus</taxon>
    </lineage>
</organism>
<dbReference type="PROSITE" id="PS00374">
    <property type="entry name" value="MGMT"/>
    <property type="match status" value="1"/>
</dbReference>
<comment type="similarity">
    <text evidence="2">Belongs to the MGMT family.</text>
</comment>
<dbReference type="InterPro" id="IPR036217">
    <property type="entry name" value="MethylDNA_cys_MeTrfase_DNAb"/>
</dbReference>